<evidence type="ECO:0000313" key="2">
    <source>
        <dbReference type="EMBL" id="MFC4233340.1"/>
    </source>
</evidence>
<comment type="caution">
    <text evidence="2">The sequence shown here is derived from an EMBL/GenBank/DDBJ whole genome shotgun (WGS) entry which is preliminary data.</text>
</comment>
<dbReference type="InterPro" id="IPR005625">
    <property type="entry name" value="PepSY-ass_TM"/>
</dbReference>
<gene>
    <name evidence="2" type="ORF">ACFOW1_15670</name>
</gene>
<protein>
    <submittedName>
        <fullName evidence="2">PepSY domain-containing protein</fullName>
    </submittedName>
</protein>
<feature type="transmembrane region" description="Helical" evidence="1">
    <location>
        <begin position="211"/>
        <end position="233"/>
    </location>
</feature>
<proteinExistence type="predicted"/>
<reference evidence="3" key="1">
    <citation type="journal article" date="2019" name="Int. J. Syst. Evol. Microbiol.">
        <title>The Global Catalogue of Microorganisms (GCM) 10K type strain sequencing project: providing services to taxonomists for standard genome sequencing and annotation.</title>
        <authorList>
            <consortium name="The Broad Institute Genomics Platform"/>
            <consortium name="The Broad Institute Genome Sequencing Center for Infectious Disease"/>
            <person name="Wu L."/>
            <person name="Ma J."/>
        </authorList>
    </citation>
    <scope>NUCLEOTIDE SEQUENCE [LARGE SCALE GENOMIC DNA]</scope>
    <source>
        <strain evidence="3">CECT 8010</strain>
    </source>
</reference>
<keyword evidence="1" id="KW-1133">Transmembrane helix</keyword>
<keyword evidence="1" id="KW-0472">Membrane</keyword>
<evidence type="ECO:0000256" key="1">
    <source>
        <dbReference type="SAM" id="Phobius"/>
    </source>
</evidence>
<dbReference type="EMBL" id="JBHSDC010000029">
    <property type="protein sequence ID" value="MFC4233340.1"/>
    <property type="molecule type" value="Genomic_DNA"/>
</dbReference>
<evidence type="ECO:0000313" key="3">
    <source>
        <dbReference type="Proteomes" id="UP001595906"/>
    </source>
</evidence>
<sequence>MIKSKHYYIRKAHRYLGVLLGLQFLLWTISGLYFSWTNIDEIHGDLQHKHPPQLSALSSFVSPTLVLNALPEKADSIRQITVINILQQPFYSIQYFSGNTIKMVLADAQTGKIRPAINKEEAVKIANESFVGLPYVKSVAYITTVGKHDEYREKPLPAWKIIFNHESNTNVYVAALTGKVETFRNSKWRTFDLLWMFHTMDYNGRDNINNWILRAFSVFGIITVISGFALFFVSSKRFRKKKTIE</sequence>
<feature type="transmembrane region" description="Helical" evidence="1">
    <location>
        <begin position="12"/>
        <end position="36"/>
    </location>
</feature>
<dbReference type="RefSeq" id="WP_379015574.1">
    <property type="nucleotide sequence ID" value="NZ_JBHSDC010000029.1"/>
</dbReference>
<keyword evidence="1" id="KW-0812">Transmembrane</keyword>
<keyword evidence="3" id="KW-1185">Reference proteome</keyword>
<organism evidence="2 3">
    <name type="scientific">Parasediminibacterium paludis</name>
    <dbReference type="NCBI Taxonomy" id="908966"/>
    <lineage>
        <taxon>Bacteria</taxon>
        <taxon>Pseudomonadati</taxon>
        <taxon>Bacteroidota</taxon>
        <taxon>Chitinophagia</taxon>
        <taxon>Chitinophagales</taxon>
        <taxon>Chitinophagaceae</taxon>
        <taxon>Parasediminibacterium</taxon>
    </lineage>
</organism>
<dbReference type="Pfam" id="PF03929">
    <property type="entry name" value="PepSY_TM"/>
    <property type="match status" value="1"/>
</dbReference>
<dbReference type="Proteomes" id="UP001595906">
    <property type="component" value="Unassembled WGS sequence"/>
</dbReference>
<name>A0ABV8Q1D5_9BACT</name>
<accession>A0ABV8Q1D5</accession>